<evidence type="ECO:0000259" key="1">
    <source>
        <dbReference type="PROSITE" id="PS51154"/>
    </source>
</evidence>
<gene>
    <name evidence="2" type="ORF">ONE63_002561</name>
</gene>
<proteinExistence type="predicted"/>
<dbReference type="PROSITE" id="PS51154">
    <property type="entry name" value="MACRO"/>
    <property type="match status" value="1"/>
</dbReference>
<protein>
    <recommendedName>
        <fullName evidence="1">Macro domain-containing protein</fullName>
    </recommendedName>
</protein>
<dbReference type="Gene3D" id="3.40.220.10">
    <property type="entry name" value="Leucine Aminopeptidase, subunit E, domain 1"/>
    <property type="match status" value="1"/>
</dbReference>
<dbReference type="Proteomes" id="UP001075354">
    <property type="component" value="Chromosome 12"/>
</dbReference>
<dbReference type="InterPro" id="IPR035793">
    <property type="entry name" value="Macro_GDAP2"/>
</dbReference>
<accession>A0AAV7XC30</accession>
<evidence type="ECO:0000313" key="3">
    <source>
        <dbReference type="Proteomes" id="UP001075354"/>
    </source>
</evidence>
<keyword evidence="3" id="KW-1185">Reference proteome</keyword>
<dbReference type="EMBL" id="JAPTSV010000012">
    <property type="protein sequence ID" value="KAJ1522257.1"/>
    <property type="molecule type" value="Genomic_DNA"/>
</dbReference>
<dbReference type="InterPro" id="IPR043472">
    <property type="entry name" value="Macro_dom-like"/>
</dbReference>
<dbReference type="AlphaFoldDB" id="A0AAV7XC30"/>
<name>A0AAV7XC30_9NEOP</name>
<dbReference type="SUPFAM" id="SSF52949">
    <property type="entry name" value="Macro domain-like"/>
    <property type="match status" value="1"/>
</dbReference>
<comment type="caution">
    <text evidence="2">The sequence shown here is derived from an EMBL/GenBank/DDBJ whole genome shotgun (WGS) entry which is preliminary data.</text>
</comment>
<dbReference type="PANTHER" id="PTHR11106">
    <property type="entry name" value="GANGLIOSIDE INDUCED DIFFERENTIATION ASSOCIATED PROTEIN 2-RELATED"/>
    <property type="match status" value="1"/>
</dbReference>
<dbReference type="CDD" id="cd02905">
    <property type="entry name" value="Macro_GDAP2-like"/>
    <property type="match status" value="1"/>
</dbReference>
<dbReference type="SMART" id="SM00506">
    <property type="entry name" value="A1pp"/>
    <property type="match status" value="1"/>
</dbReference>
<evidence type="ECO:0000313" key="2">
    <source>
        <dbReference type="EMBL" id="KAJ1522257.1"/>
    </source>
</evidence>
<reference evidence="2" key="1">
    <citation type="submission" date="2022-12" db="EMBL/GenBank/DDBJ databases">
        <title>Chromosome-level genome assembly of the bean flower thrips Megalurothrips usitatus.</title>
        <authorList>
            <person name="Ma L."/>
            <person name="Liu Q."/>
            <person name="Li H."/>
            <person name="Cai W."/>
        </authorList>
    </citation>
    <scope>NUCLEOTIDE SEQUENCE</scope>
    <source>
        <strain evidence="2">Cailab_2022a</strain>
    </source>
</reference>
<dbReference type="Pfam" id="PF01661">
    <property type="entry name" value="Macro"/>
    <property type="match status" value="1"/>
</dbReference>
<feature type="domain" description="Macro" evidence="1">
    <location>
        <begin position="64"/>
        <end position="246"/>
    </location>
</feature>
<dbReference type="PANTHER" id="PTHR11106:SF72">
    <property type="entry name" value="GANGLIOSIDE-INDUCED DIFFERENTIATION-ASSOCIATED PROTEIN 2"/>
    <property type="match status" value="1"/>
</dbReference>
<organism evidence="2 3">
    <name type="scientific">Megalurothrips usitatus</name>
    <name type="common">bean blossom thrips</name>
    <dbReference type="NCBI Taxonomy" id="439358"/>
    <lineage>
        <taxon>Eukaryota</taxon>
        <taxon>Metazoa</taxon>
        <taxon>Ecdysozoa</taxon>
        <taxon>Arthropoda</taxon>
        <taxon>Hexapoda</taxon>
        <taxon>Insecta</taxon>
        <taxon>Pterygota</taxon>
        <taxon>Neoptera</taxon>
        <taxon>Paraneoptera</taxon>
        <taxon>Thysanoptera</taxon>
        <taxon>Terebrantia</taxon>
        <taxon>Thripoidea</taxon>
        <taxon>Thripidae</taxon>
        <taxon>Megalurothrips</taxon>
    </lineage>
</organism>
<sequence length="342" mass="38205">MFSLQYLLSTPVEGLMKLDSMEPLGLAPRVVEIKSLTRWSQTPPAHGGLLADYSLSGELPAHKHCPFPYNPTLNHKVVLWSGDISELSVDAIVHSTNESMSERSPHSDRIHARAGRGLRDEIINEVIECRTGSVRVTQGHNLPARFVIHTVGPKYNIKYQTAAENTLHMCYRNVLQKARELNLQTLGMCVINSVRRNYPPDRGAHIALRTLRRHLELATYSHLDAVVLAVDNADLSIYEVLLPLYFPRSSAEEAHSRWLLPGDIGGSLGEPVLPDRQIRIIDNPHHALASKSEPPRPNPEKNAHFFFFLSLFFYDVTRRRAAWLCADGDGRPAGPSRGALGL</sequence>
<dbReference type="InterPro" id="IPR002589">
    <property type="entry name" value="Macro_dom"/>
</dbReference>